<dbReference type="Pfam" id="PF05552">
    <property type="entry name" value="MS_channel_1st_1"/>
    <property type="match status" value="2"/>
</dbReference>
<comment type="caution">
    <text evidence="3">The sequence shown here is derived from an EMBL/GenBank/DDBJ whole genome shotgun (WGS) entry which is preliminary data.</text>
</comment>
<feature type="compositionally biased region" description="Low complexity" evidence="1">
    <location>
        <begin position="250"/>
        <end position="263"/>
    </location>
</feature>
<evidence type="ECO:0000256" key="2">
    <source>
        <dbReference type="SAM" id="Phobius"/>
    </source>
</evidence>
<dbReference type="EMBL" id="LGEM01000088">
    <property type="protein sequence ID" value="KUP96600.1"/>
    <property type="molecule type" value="Genomic_DNA"/>
</dbReference>
<organism evidence="3 4">
    <name type="scientific">Thermobifida cellulosilytica TB100</name>
    <dbReference type="NCBI Taxonomy" id="665004"/>
    <lineage>
        <taxon>Bacteria</taxon>
        <taxon>Bacillati</taxon>
        <taxon>Actinomycetota</taxon>
        <taxon>Actinomycetes</taxon>
        <taxon>Streptosporangiales</taxon>
        <taxon>Nocardiopsidaceae</taxon>
        <taxon>Thermobifida</taxon>
    </lineage>
</organism>
<evidence type="ECO:0000313" key="4">
    <source>
        <dbReference type="Proteomes" id="UP000074382"/>
    </source>
</evidence>
<feature type="transmembrane region" description="Helical" evidence="2">
    <location>
        <begin position="85"/>
        <end position="103"/>
    </location>
</feature>
<feature type="region of interest" description="Disordered" evidence="1">
    <location>
        <begin position="228"/>
        <end position="280"/>
    </location>
</feature>
<feature type="transmembrane region" description="Helical" evidence="2">
    <location>
        <begin position="24"/>
        <end position="45"/>
    </location>
</feature>
<keyword evidence="4" id="KW-1185">Reference proteome</keyword>
<dbReference type="OrthoDB" id="5184470at2"/>
<proteinExistence type="predicted"/>
<feature type="transmembrane region" description="Helical" evidence="2">
    <location>
        <begin position="155"/>
        <end position="176"/>
    </location>
</feature>
<feature type="transmembrane region" description="Helical" evidence="2">
    <location>
        <begin position="115"/>
        <end position="135"/>
    </location>
</feature>
<keyword evidence="2" id="KW-1133">Transmembrane helix</keyword>
<keyword evidence="2" id="KW-0472">Membrane</keyword>
<dbReference type="PATRIC" id="fig|665004.4.peg.597"/>
<dbReference type="Proteomes" id="UP000074382">
    <property type="component" value="Unassembled WGS sequence"/>
</dbReference>
<protein>
    <recommendedName>
        <fullName evidence="5">CmpX</fullName>
    </recommendedName>
</protein>
<feature type="transmembrane region" description="Helical" evidence="2">
    <location>
        <begin position="182"/>
        <end position="207"/>
    </location>
</feature>
<evidence type="ECO:0000313" key="3">
    <source>
        <dbReference type="EMBL" id="KUP96600.1"/>
    </source>
</evidence>
<keyword evidence="2" id="KW-0812">Transmembrane</keyword>
<name>A0A147KH42_THECS</name>
<dbReference type="InterPro" id="IPR008910">
    <property type="entry name" value="MSC_TM_helix"/>
</dbReference>
<dbReference type="RefSeq" id="WP_068753333.1">
    <property type="nucleotide sequence ID" value="NZ_KQ950180.1"/>
</dbReference>
<reference evidence="4" key="1">
    <citation type="journal article" date="2017" name="Acta Aliment.">
        <title>Plant polysaccharide degrading enzyme system of Thermpbifida cellulosilytica TB100 revealed by de novo genome project data.</title>
        <authorList>
            <person name="Toth A."/>
            <person name="Baka E."/>
            <person name="Luzics S."/>
            <person name="Bata-Vidacs I."/>
            <person name="Nagy I."/>
            <person name="Balint B."/>
            <person name="Herceg R."/>
            <person name="Olasz F."/>
            <person name="Wilk T."/>
            <person name="Nagy T."/>
            <person name="Kriszt B."/>
            <person name="Nagy I."/>
            <person name="Kukolya J."/>
        </authorList>
    </citation>
    <scope>NUCLEOTIDE SEQUENCE [LARGE SCALE GENOMIC DNA]</scope>
    <source>
        <strain evidence="4">TB100</strain>
    </source>
</reference>
<accession>A0A147KH42</accession>
<sequence length="280" mass="29350">MFTPFAVTDIGQGIGNAWGTAVSFIPRLAIFLVVLILGWLLAKLVGRLVAKGLSRVGLDRGLERGGLGNYFQRSRFSASGLAGKFVYYAGVLIVLQLAFSAFGPDNPITRMLDGVIAWLPRLAVALVIVVVAALIARAVRDLLSDALGGLGYGRLLATVVGVFILGLGVIAALNQIGVATTVTLPVLVAVLGTVAGILVVGVGGGLIRPMQQRWAAWLDRAESDTKRFREQGGYQRGKADALGARSDETAAAGQEAAPAGRVAPPRQGSSGSPRHRHERH</sequence>
<evidence type="ECO:0000256" key="1">
    <source>
        <dbReference type="SAM" id="MobiDB-lite"/>
    </source>
</evidence>
<dbReference type="AlphaFoldDB" id="A0A147KH42"/>
<gene>
    <name evidence="3" type="ORF">AC529_11485</name>
</gene>
<evidence type="ECO:0008006" key="5">
    <source>
        <dbReference type="Google" id="ProtNLM"/>
    </source>
</evidence>
<dbReference type="STRING" id="665004.AC529_11485"/>